<feature type="chain" id="PRO_5004309010" evidence="5">
    <location>
        <begin position="22"/>
        <end position="196"/>
    </location>
</feature>
<reference evidence="7" key="1">
    <citation type="journal article" date="2002" name="Infect. Immun.">
        <title>Genetic structure and distribution of four pathogenicity islands (PAI I(536) to PAI IV(536)) of uropathogenic Escherichia coli strain 536.</title>
        <authorList>
            <person name="Dobrindt U."/>
            <person name="Blum-Oehler G."/>
            <person name="Nagy G."/>
            <person name="Schneider G."/>
            <person name="Johann A."/>
            <person name="Gottschalk G."/>
            <person name="Hacker J."/>
        </authorList>
    </citation>
    <scope>NUCLEOTIDE SEQUENCE</scope>
    <source>
        <strain evidence="7">536</strain>
    </source>
</reference>
<feature type="domain" description="Fimbrial-type adhesion" evidence="6">
    <location>
        <begin position="40"/>
        <end position="192"/>
    </location>
</feature>
<dbReference type="Gene3D" id="2.60.40.1090">
    <property type="entry name" value="Fimbrial-type adhesion domain"/>
    <property type="match status" value="1"/>
</dbReference>
<keyword evidence="3 5" id="KW-0732">Signal</keyword>
<comment type="similarity">
    <text evidence="2">Belongs to the fimbrial protein family.</text>
</comment>
<sequence>MKKMIMPLTMVSVLMSGSALAAIGDNGQANNNDASQAELHFTGKLTSSLCQVATSDVKKEIYLGELSQAALTQGRGRGPSQSFSVSLVNCDPQVTTIKYSLQDKNGSKGDYLVNQSGDTMAKGVGVYIEDNLNQPLQVDGAENTVTVQNNGTGALPNQVIPLAAYIGSTSGKVDDVGTVTMGLVDASAVMTIRAAQ</sequence>
<evidence type="ECO:0000256" key="2">
    <source>
        <dbReference type="ARBA" id="ARBA00006671"/>
    </source>
</evidence>
<dbReference type="AlphaFoldDB" id="Q8GA52"/>
<dbReference type="RefSeq" id="WP_000738260.1">
    <property type="nucleotide sequence ID" value="NZ_CP066743.1"/>
</dbReference>
<keyword evidence="4" id="KW-0281">Fimbrium</keyword>
<dbReference type="GO" id="GO:0043709">
    <property type="term" value="P:cell adhesion involved in single-species biofilm formation"/>
    <property type="evidence" value="ECO:0007669"/>
    <property type="project" value="TreeGrafter"/>
</dbReference>
<proteinExistence type="inferred from homology"/>
<dbReference type="InterPro" id="IPR036937">
    <property type="entry name" value="Adhesion_dom_fimbrial_sf"/>
</dbReference>
<evidence type="ECO:0000256" key="4">
    <source>
        <dbReference type="ARBA" id="ARBA00023263"/>
    </source>
</evidence>
<evidence type="ECO:0000259" key="6">
    <source>
        <dbReference type="Pfam" id="PF00419"/>
    </source>
</evidence>
<dbReference type="PANTHER" id="PTHR33420:SF3">
    <property type="entry name" value="FIMBRIAL SUBUNIT ELFA"/>
    <property type="match status" value="1"/>
</dbReference>
<accession>Q8GA52</accession>
<evidence type="ECO:0000313" key="7">
    <source>
        <dbReference type="EMBL" id="CAD33746.1"/>
    </source>
</evidence>
<comment type="subcellular location">
    <subcellularLocation>
        <location evidence="1">Fimbrium</location>
    </subcellularLocation>
</comment>
<name>Q8GA52_ECOLX</name>
<dbReference type="EMBL" id="AJ488511">
    <property type="protein sequence ID" value="CAD33746.1"/>
    <property type="molecule type" value="Genomic_DNA"/>
</dbReference>
<evidence type="ECO:0000256" key="5">
    <source>
        <dbReference type="SAM" id="SignalP"/>
    </source>
</evidence>
<dbReference type="GO" id="GO:0009289">
    <property type="term" value="C:pilus"/>
    <property type="evidence" value="ECO:0007669"/>
    <property type="project" value="UniProtKB-SubCell"/>
</dbReference>
<feature type="signal peptide" evidence="5">
    <location>
        <begin position="1"/>
        <end position="21"/>
    </location>
</feature>
<dbReference type="Pfam" id="PF00419">
    <property type="entry name" value="Fimbrial"/>
    <property type="match status" value="1"/>
</dbReference>
<dbReference type="InterPro" id="IPR050263">
    <property type="entry name" value="Bact_Fimbrial_Adh_Pro"/>
</dbReference>
<evidence type="ECO:0000256" key="3">
    <source>
        <dbReference type="ARBA" id="ARBA00022729"/>
    </source>
</evidence>
<dbReference type="SUPFAM" id="SSF49401">
    <property type="entry name" value="Bacterial adhesins"/>
    <property type="match status" value="1"/>
</dbReference>
<dbReference type="GO" id="GO:0003964">
    <property type="term" value="F:RNA-directed DNA polymerase activity"/>
    <property type="evidence" value="ECO:0007669"/>
    <property type="project" value="UniProtKB-KW"/>
</dbReference>
<protein>
    <submittedName>
        <fullName evidence="7">Putative CS12 fimbria-like major fimbrial protein subunit</fullName>
    </submittedName>
</protein>
<organism evidence="7">
    <name type="scientific">Escherichia coli</name>
    <dbReference type="NCBI Taxonomy" id="562"/>
    <lineage>
        <taxon>Bacteria</taxon>
        <taxon>Pseudomonadati</taxon>
        <taxon>Pseudomonadota</taxon>
        <taxon>Gammaproteobacteria</taxon>
        <taxon>Enterobacterales</taxon>
        <taxon>Enterobacteriaceae</taxon>
        <taxon>Escherichia</taxon>
    </lineage>
</organism>
<evidence type="ECO:0000256" key="1">
    <source>
        <dbReference type="ARBA" id="ARBA00004561"/>
    </source>
</evidence>
<dbReference type="PANTHER" id="PTHR33420">
    <property type="entry name" value="FIMBRIAL SUBUNIT ELFA-RELATED"/>
    <property type="match status" value="1"/>
</dbReference>
<dbReference type="InterPro" id="IPR008966">
    <property type="entry name" value="Adhesion_dom_sf"/>
</dbReference>
<dbReference type="InterPro" id="IPR000259">
    <property type="entry name" value="Adhesion_dom_fimbrial"/>
</dbReference>
<keyword evidence="7" id="KW-0808">Transferase</keyword>
<keyword evidence="7" id="KW-0548">Nucleotidyltransferase</keyword>
<keyword evidence="7" id="KW-0695">RNA-directed DNA polymerase</keyword>